<sequence length="384" mass="40894">MDERVFFAAAADYSRETVDAAVERLFQQLPAASLLAPGKKVLLKPNLLSGTAPEKAVTTHPAVVAAVIRAAKRRGVAVQDITVADSPGGPHASGLVKSAWKASGIAAVCAEEGVSLYTGTASGKAPKAEGAKRRFTLLEPVLAADVIIDLPKCKTHMMTGLSAATKNLFGCIPGLQKAEWHMRCPKKEDFGDMLIDLLLTVKPAFAVLDGVVGHEGNGPSGGSPRPLGFVAAAENLLSMDLALCVMLGLAPESVPYLAAAQRRGLCPAAFDPALAAGETALFAPVDNFRLPDSWRKMNFSDSAPRAVRWAVPAVEKWVAPRPKIAPARCIGCGRCAEICPQHTIEVKNKKAHIKPKDCIRCFCCHEVCPVQAIDTKRFFLFKKL</sequence>
<evidence type="ECO:0000313" key="8">
    <source>
        <dbReference type="EMBL" id="HIX06701.1"/>
    </source>
</evidence>
<dbReference type="PANTHER" id="PTHR24960:SF76">
    <property type="entry name" value="4FE-4S FERREDOXIN-TYPE DOMAIN-CONTAINING PROTEIN"/>
    <property type="match status" value="1"/>
</dbReference>
<keyword evidence="3" id="KW-0004">4Fe-4S</keyword>
<accession>A0A9D2AEL2</accession>
<protein>
    <recommendedName>
        <fullName evidence="2">Ferredoxin</fullName>
    </recommendedName>
</protein>
<dbReference type="PANTHER" id="PTHR24960">
    <property type="entry name" value="PHOTOSYSTEM I IRON-SULFUR CENTER-RELATED"/>
    <property type="match status" value="1"/>
</dbReference>
<evidence type="ECO:0000313" key="9">
    <source>
        <dbReference type="Proteomes" id="UP000824193"/>
    </source>
</evidence>
<keyword evidence="4" id="KW-0479">Metal-binding</keyword>
<feature type="domain" description="4Fe-4S ferredoxin-type" evidence="7">
    <location>
        <begin position="350"/>
        <end position="378"/>
    </location>
</feature>
<reference evidence="8" key="1">
    <citation type="journal article" date="2021" name="PeerJ">
        <title>Extensive microbial diversity within the chicken gut microbiome revealed by metagenomics and culture.</title>
        <authorList>
            <person name="Gilroy R."/>
            <person name="Ravi A."/>
            <person name="Getino M."/>
            <person name="Pursley I."/>
            <person name="Horton D.L."/>
            <person name="Alikhan N.F."/>
            <person name="Baker D."/>
            <person name="Gharbi K."/>
            <person name="Hall N."/>
            <person name="Watson M."/>
            <person name="Adriaenssens E.M."/>
            <person name="Foster-Nyarko E."/>
            <person name="Jarju S."/>
            <person name="Secka A."/>
            <person name="Antonio M."/>
            <person name="Oren A."/>
            <person name="Chaudhuri R.R."/>
            <person name="La Ragione R."/>
            <person name="Hildebrand F."/>
            <person name="Pallen M.J."/>
        </authorList>
    </citation>
    <scope>NUCLEOTIDE SEQUENCE</scope>
    <source>
        <strain evidence="8">2239</strain>
    </source>
</reference>
<dbReference type="GO" id="GO:0051539">
    <property type="term" value="F:4 iron, 4 sulfur cluster binding"/>
    <property type="evidence" value="ECO:0007669"/>
    <property type="project" value="UniProtKB-KW"/>
</dbReference>
<keyword evidence="6" id="KW-0411">Iron-sulfur</keyword>
<dbReference type="InterPro" id="IPR017900">
    <property type="entry name" value="4Fe4S_Fe_S_CS"/>
</dbReference>
<evidence type="ECO:0000259" key="7">
    <source>
        <dbReference type="PROSITE" id="PS51379"/>
    </source>
</evidence>
<dbReference type="SUPFAM" id="SSF54862">
    <property type="entry name" value="4Fe-4S ferredoxins"/>
    <property type="match status" value="1"/>
</dbReference>
<dbReference type="PROSITE" id="PS00198">
    <property type="entry name" value="4FE4S_FER_1"/>
    <property type="match status" value="2"/>
</dbReference>
<evidence type="ECO:0000256" key="5">
    <source>
        <dbReference type="ARBA" id="ARBA00023004"/>
    </source>
</evidence>
<evidence type="ECO:0000256" key="1">
    <source>
        <dbReference type="ARBA" id="ARBA00003532"/>
    </source>
</evidence>
<comment type="function">
    <text evidence="1">Ferredoxins are iron-sulfur proteins that transfer electrons in a wide variety of metabolic reactions.</text>
</comment>
<dbReference type="Pfam" id="PF04015">
    <property type="entry name" value="DUF362"/>
    <property type="match status" value="1"/>
</dbReference>
<keyword evidence="5" id="KW-0408">Iron</keyword>
<name>A0A9D2AEL2_9FIRM</name>
<feature type="domain" description="4Fe-4S ferredoxin-type" evidence="7">
    <location>
        <begin position="320"/>
        <end position="349"/>
    </location>
</feature>
<gene>
    <name evidence="8" type="ORF">H9865_11500</name>
</gene>
<evidence type="ECO:0000256" key="4">
    <source>
        <dbReference type="ARBA" id="ARBA00022723"/>
    </source>
</evidence>
<dbReference type="InterPro" id="IPR007160">
    <property type="entry name" value="DUF362"/>
</dbReference>
<reference evidence="8" key="2">
    <citation type="submission" date="2021-04" db="EMBL/GenBank/DDBJ databases">
        <authorList>
            <person name="Gilroy R."/>
        </authorList>
    </citation>
    <scope>NUCLEOTIDE SEQUENCE</scope>
    <source>
        <strain evidence="8">2239</strain>
    </source>
</reference>
<evidence type="ECO:0000256" key="6">
    <source>
        <dbReference type="ARBA" id="ARBA00023014"/>
    </source>
</evidence>
<dbReference type="AlphaFoldDB" id="A0A9D2AEL2"/>
<evidence type="ECO:0000256" key="2">
    <source>
        <dbReference type="ARBA" id="ARBA00013529"/>
    </source>
</evidence>
<dbReference type="Gene3D" id="3.30.70.20">
    <property type="match status" value="1"/>
</dbReference>
<dbReference type="InterPro" id="IPR017896">
    <property type="entry name" value="4Fe4S_Fe-S-bd"/>
</dbReference>
<proteinExistence type="predicted"/>
<dbReference type="GO" id="GO:0046872">
    <property type="term" value="F:metal ion binding"/>
    <property type="evidence" value="ECO:0007669"/>
    <property type="project" value="UniProtKB-KW"/>
</dbReference>
<organism evidence="8 9">
    <name type="scientific">Candidatus Allofournierella pullicola</name>
    <dbReference type="NCBI Taxonomy" id="2838596"/>
    <lineage>
        <taxon>Bacteria</taxon>
        <taxon>Bacillati</taxon>
        <taxon>Bacillota</taxon>
        <taxon>Clostridia</taxon>
        <taxon>Eubacteriales</taxon>
        <taxon>Oscillospiraceae</taxon>
        <taxon>Allofournierella</taxon>
    </lineage>
</organism>
<comment type="caution">
    <text evidence="8">The sequence shown here is derived from an EMBL/GenBank/DDBJ whole genome shotgun (WGS) entry which is preliminary data.</text>
</comment>
<dbReference type="InterPro" id="IPR050157">
    <property type="entry name" value="PSI_iron-sulfur_center"/>
</dbReference>
<dbReference type="Pfam" id="PF12838">
    <property type="entry name" value="Fer4_7"/>
    <property type="match status" value="1"/>
</dbReference>
<evidence type="ECO:0000256" key="3">
    <source>
        <dbReference type="ARBA" id="ARBA00022485"/>
    </source>
</evidence>
<dbReference type="EMBL" id="DXFW01000039">
    <property type="protein sequence ID" value="HIX06701.1"/>
    <property type="molecule type" value="Genomic_DNA"/>
</dbReference>
<dbReference type="Proteomes" id="UP000824193">
    <property type="component" value="Unassembled WGS sequence"/>
</dbReference>
<dbReference type="PROSITE" id="PS51379">
    <property type="entry name" value="4FE4S_FER_2"/>
    <property type="match status" value="2"/>
</dbReference>